<proteinExistence type="predicted"/>
<evidence type="ECO:0000313" key="2">
    <source>
        <dbReference type="EMBL" id="MBC2834692.1"/>
    </source>
</evidence>
<reference evidence="2 3" key="1">
    <citation type="journal article" date="2017" name="Int. J. Syst. Evol. Microbiol.">
        <title>Gemmobacter straminiformis sp. nov., isolated from an artificial fountain.</title>
        <authorList>
            <person name="Kang J.Y."/>
            <person name="Kim M.J."/>
            <person name="Chun J."/>
            <person name="Son K.P."/>
            <person name="Jahng K.Y."/>
        </authorList>
    </citation>
    <scope>NUCLEOTIDE SEQUENCE [LARGE SCALE GENOMIC DNA]</scope>
    <source>
        <strain evidence="2 3">CAM-8</strain>
    </source>
</reference>
<evidence type="ECO:0000256" key="1">
    <source>
        <dbReference type="SAM" id="MobiDB-lite"/>
    </source>
</evidence>
<dbReference type="RefSeq" id="WP_185796267.1">
    <property type="nucleotide sequence ID" value="NZ_JACLQD010000001.1"/>
</dbReference>
<comment type="caution">
    <text evidence="2">The sequence shown here is derived from an EMBL/GenBank/DDBJ whole genome shotgun (WGS) entry which is preliminary data.</text>
</comment>
<accession>A0A842I3E8</accession>
<name>A0A842I3E8_9RHOB</name>
<sequence>MTSVAYSKPKPNQFDIRYRMGQGYAVFGPDGRQVSPWSPSSEYVENLRSTKQREADARKKRGTRSCMCCGNKFMSDGIHNRLCGRCNGRGHQPS</sequence>
<dbReference type="AlphaFoldDB" id="A0A842I3E8"/>
<dbReference type="EMBL" id="JACLQD010000001">
    <property type="protein sequence ID" value="MBC2834692.1"/>
    <property type="molecule type" value="Genomic_DNA"/>
</dbReference>
<dbReference type="Proteomes" id="UP000555411">
    <property type="component" value="Unassembled WGS sequence"/>
</dbReference>
<keyword evidence="3" id="KW-1185">Reference proteome</keyword>
<protein>
    <submittedName>
        <fullName evidence="2">Uncharacterized protein</fullName>
    </submittedName>
</protein>
<gene>
    <name evidence="2" type="ORF">H7F16_04190</name>
</gene>
<feature type="compositionally biased region" description="Polar residues" evidence="1">
    <location>
        <begin position="35"/>
        <end position="49"/>
    </location>
</feature>
<feature type="region of interest" description="Disordered" evidence="1">
    <location>
        <begin position="31"/>
        <end position="56"/>
    </location>
</feature>
<organism evidence="2 3">
    <name type="scientific">Paragemmobacter straminiformis</name>
    <dbReference type="NCBI Taxonomy" id="2045119"/>
    <lineage>
        <taxon>Bacteria</taxon>
        <taxon>Pseudomonadati</taxon>
        <taxon>Pseudomonadota</taxon>
        <taxon>Alphaproteobacteria</taxon>
        <taxon>Rhodobacterales</taxon>
        <taxon>Paracoccaceae</taxon>
        <taxon>Paragemmobacter</taxon>
    </lineage>
</organism>
<evidence type="ECO:0000313" key="3">
    <source>
        <dbReference type="Proteomes" id="UP000555411"/>
    </source>
</evidence>